<dbReference type="SUPFAM" id="SSF53335">
    <property type="entry name" value="S-adenosyl-L-methionine-dependent methyltransferases"/>
    <property type="match status" value="1"/>
</dbReference>
<keyword evidence="3" id="KW-1185">Reference proteome</keyword>
<feature type="region of interest" description="Disordered" evidence="1">
    <location>
        <begin position="1"/>
        <end position="27"/>
    </location>
</feature>
<name>A0A8J5X6W2_DIALT</name>
<dbReference type="OMA" id="VEVRIGH"/>
<feature type="compositionally biased region" description="Basic and acidic residues" evidence="1">
    <location>
        <begin position="265"/>
        <end position="278"/>
    </location>
</feature>
<feature type="compositionally biased region" description="Basic and acidic residues" evidence="1">
    <location>
        <begin position="1"/>
        <end position="20"/>
    </location>
</feature>
<evidence type="ECO:0000256" key="1">
    <source>
        <dbReference type="SAM" id="MobiDB-lite"/>
    </source>
</evidence>
<feature type="compositionally biased region" description="Low complexity" evidence="1">
    <location>
        <begin position="216"/>
        <end position="230"/>
    </location>
</feature>
<dbReference type="Pfam" id="PF10294">
    <property type="entry name" value="Methyltransf_16"/>
    <property type="match status" value="1"/>
</dbReference>
<feature type="region of interest" description="Disordered" evidence="1">
    <location>
        <begin position="201"/>
        <end position="230"/>
    </location>
</feature>
<proteinExistence type="predicted"/>
<feature type="compositionally biased region" description="Acidic residues" evidence="1">
    <location>
        <begin position="308"/>
        <end position="338"/>
    </location>
</feature>
<evidence type="ECO:0000313" key="3">
    <source>
        <dbReference type="Proteomes" id="UP000751190"/>
    </source>
</evidence>
<feature type="compositionally biased region" description="Gly residues" evidence="1">
    <location>
        <begin position="286"/>
        <end position="307"/>
    </location>
</feature>
<dbReference type="PANTHER" id="PTHR14614">
    <property type="entry name" value="HEPATOCELLULAR CARCINOMA-ASSOCIATED ANTIGEN"/>
    <property type="match status" value="1"/>
</dbReference>
<evidence type="ECO:0008006" key="4">
    <source>
        <dbReference type="Google" id="ProtNLM"/>
    </source>
</evidence>
<dbReference type="Proteomes" id="UP000751190">
    <property type="component" value="Unassembled WGS sequence"/>
</dbReference>
<reference evidence="2" key="1">
    <citation type="submission" date="2021-05" db="EMBL/GenBank/DDBJ databases">
        <title>The genome of the haptophyte Pavlova lutheri (Diacronema luteri, Pavlovales) - a model for lipid biosynthesis in eukaryotic algae.</title>
        <authorList>
            <person name="Hulatt C.J."/>
            <person name="Posewitz M.C."/>
        </authorList>
    </citation>
    <scope>NUCLEOTIDE SEQUENCE</scope>
    <source>
        <strain evidence="2">NIVA-4/92</strain>
    </source>
</reference>
<dbReference type="Gene3D" id="3.40.50.150">
    <property type="entry name" value="Vaccinia Virus protein VP39"/>
    <property type="match status" value="1"/>
</dbReference>
<dbReference type="InterPro" id="IPR029063">
    <property type="entry name" value="SAM-dependent_MTases_sf"/>
</dbReference>
<dbReference type="OrthoDB" id="407325at2759"/>
<organism evidence="2 3">
    <name type="scientific">Diacronema lutheri</name>
    <name type="common">Unicellular marine alga</name>
    <name type="synonym">Monochrysis lutheri</name>
    <dbReference type="NCBI Taxonomy" id="2081491"/>
    <lineage>
        <taxon>Eukaryota</taxon>
        <taxon>Haptista</taxon>
        <taxon>Haptophyta</taxon>
        <taxon>Pavlovophyceae</taxon>
        <taxon>Pavlovales</taxon>
        <taxon>Pavlovaceae</taxon>
        <taxon>Diacronema</taxon>
    </lineage>
</organism>
<dbReference type="AlphaFoldDB" id="A0A8J5X6W2"/>
<gene>
    <name evidence="2" type="ORF">KFE25_011946</name>
</gene>
<protein>
    <recommendedName>
        <fullName evidence="4">Calmodulin-lysine N-methyltransferase</fullName>
    </recommendedName>
</protein>
<evidence type="ECO:0000313" key="2">
    <source>
        <dbReference type="EMBL" id="KAG8457272.1"/>
    </source>
</evidence>
<comment type="caution">
    <text evidence="2">The sequence shown here is derived from an EMBL/GenBank/DDBJ whole genome shotgun (WGS) entry which is preliminary data.</text>
</comment>
<accession>A0A8J5X6W2</accession>
<sequence>MPRQRSERARGVGPGDERAAEPSGGFDARDKAHVAAAETVAVRTFRFADSRGACVEVRIGHGAARGSAHAQHAGSAARNGAREPRFATRTWPAARVLAARLWADRRSLLAGKAVVELGAGSGLVGITAALGGAESVTLTDRHHALTLAALEANCRRNGLPVAPDPLIGRGRNGLLTQRGVPHRNCRVRVLGLDWADAPERLPTWPLPRGAARRARVSATRSDPPSDASDASDAALDLLVASDVWYERHGARAHGCASAPRTRHAGQRDGGGDRGDGHAACRASDGARGGGDDGGSDGGGGDDGSSDGGGDDGGSDGGGDDGSSDGGGDDGSSDGGGDELEAAVASISALLHAHPNAACAAAYEERDEETSARLCAALDRYGLRVQPMGGCAQGEEGADEEGGASGSVQLLWVRRICDGDVDAHTARWV</sequence>
<feature type="region of interest" description="Disordered" evidence="1">
    <location>
        <begin position="250"/>
        <end position="338"/>
    </location>
</feature>
<dbReference type="InterPro" id="IPR019410">
    <property type="entry name" value="Methyltransf_16"/>
</dbReference>
<dbReference type="EMBL" id="JAGTXO010000076">
    <property type="protein sequence ID" value="KAG8457272.1"/>
    <property type="molecule type" value="Genomic_DNA"/>
</dbReference>